<reference evidence="1 2" key="1">
    <citation type="submission" date="2020-08" db="EMBL/GenBank/DDBJ databases">
        <title>Genomic Encyclopedia of Type Strains, Phase IV (KMG-IV): sequencing the most valuable type-strain genomes for metagenomic binning, comparative biology and taxonomic classification.</title>
        <authorList>
            <person name="Goeker M."/>
        </authorList>
    </citation>
    <scope>NUCLEOTIDE SEQUENCE [LARGE SCALE GENOMIC DNA]</scope>
    <source>
        <strain evidence="1 2">DSM 12251</strain>
    </source>
</reference>
<dbReference type="EMBL" id="JACHIF010000003">
    <property type="protein sequence ID" value="MBB5037708.1"/>
    <property type="molecule type" value="Genomic_DNA"/>
</dbReference>
<dbReference type="AlphaFoldDB" id="A0A7W7YK68"/>
<evidence type="ECO:0000313" key="2">
    <source>
        <dbReference type="Proteomes" id="UP000534294"/>
    </source>
</evidence>
<gene>
    <name evidence="1" type="ORF">HNQ64_001957</name>
</gene>
<dbReference type="Proteomes" id="UP000534294">
    <property type="component" value="Unassembled WGS sequence"/>
</dbReference>
<keyword evidence="2" id="KW-1185">Reference proteome</keyword>
<comment type="caution">
    <text evidence="1">The sequence shown here is derived from an EMBL/GenBank/DDBJ whole genome shotgun (WGS) entry which is preliminary data.</text>
</comment>
<accession>A0A7W7YK68</accession>
<dbReference type="RefSeq" id="WP_184207837.1">
    <property type="nucleotide sequence ID" value="NZ_JACHIF010000003.1"/>
</dbReference>
<organism evidence="1 2">
    <name type="scientific">Prosthecobacter dejongeii</name>
    <dbReference type="NCBI Taxonomy" id="48465"/>
    <lineage>
        <taxon>Bacteria</taxon>
        <taxon>Pseudomonadati</taxon>
        <taxon>Verrucomicrobiota</taxon>
        <taxon>Verrucomicrobiia</taxon>
        <taxon>Verrucomicrobiales</taxon>
        <taxon>Verrucomicrobiaceae</taxon>
        <taxon>Prosthecobacter</taxon>
    </lineage>
</organism>
<protein>
    <submittedName>
        <fullName evidence="1">Uncharacterized protein</fullName>
    </submittedName>
</protein>
<sequence length="107" mass="12291">MNDSPPAMTDVQRVQAHIECLDALLAQGREAVEKLDAFYRENHLEPDIGKTILISDPRVPERHQIIFTKLLSEWEHLEERINEKALDLHQAARPSATVRAVGNRFRI</sequence>
<evidence type="ECO:0000313" key="1">
    <source>
        <dbReference type="EMBL" id="MBB5037708.1"/>
    </source>
</evidence>
<proteinExistence type="predicted"/>
<name>A0A7W7YK68_9BACT</name>